<name>A0A0R3W0T8_TAEAS</name>
<dbReference type="SUPFAM" id="SSF46966">
    <property type="entry name" value="Spectrin repeat"/>
    <property type="match status" value="4"/>
</dbReference>
<dbReference type="STRING" id="60517.A0A0R3W0T8"/>
<feature type="coiled-coil region" evidence="1">
    <location>
        <begin position="4843"/>
        <end position="4902"/>
    </location>
</feature>
<feature type="coiled-coil region" evidence="1">
    <location>
        <begin position="3955"/>
        <end position="4002"/>
    </location>
</feature>
<sequence length="6932" mass="784048">MPTERKVINSGYSVFVGIVSQLGERPDGCIIDRIHRSKPHKRHAEQGRSEKLQDKDRMSELLGLLVKTNTENEPSALPITVVNAIKKRFQDVSNEAQASLRRTNRLHLRWKLANNIDEIVNYINVLKNARYHKLNEAAESVEQIQEWKKSRGLPQTMDEDIVALEELCKESENKSNNESAASAGEQPGSGLLTIQIKTGGGTLIMRDVAETERIEASMYLSSLRVRWAEALEDLLALEKSSMKLVETWRAYETEAQTLHAWMQEAESKLKAKNISNTEKRFILAQVKQWRQRLNALQDLGAQLIGQSTIPTGEAINTQLASMLQRLDSISNEVEKSYQAATVEMLKRELDQTINRMNEMLQTATDLLNKEVCLPQTTSIQKAEEATSEYRKQLQTTKEDLLKHLEVEYNLAKELSGKLLAAAQAGEIDYSEVERCIRETDQLRRSLQQMAEEKIDDRLSELALAISEAVSVAVRLAQMSEWIEETETVTSAGFSATPDEIGLDSLASIAPDEAIHRLQKYCNSISSQTKALEEAEGRLEELKAKGLKSVNISQLETAIAETRDRINVMLEQTRKREQLLLAQSQAREETMGAANSLERWVHEAERVVTTSRETMLPLNAKTIVDATRLTQWSLDRLEQQRNTHEAFCEEHLAQGAELLERMDECFQRFSDVWPEVSSSQNSSSDSEIVVCAREVVSRVNLLKQQYNDATAQLPRALLAVRFVIIDTKIGDKLTEASERLRQEELRIESGEEVSLILSEHEAYFSAPDFIEELPARIIEMEHIMDELVKLEPDSAVQFAKRTEVRGKTLFQLKDRAEHFASNMRDLPERWLDFDSKLGGLEQWTTELENLVNQLCSEGPLGGEDMMDPNVAAEVARRYRAMLKKFEEMVDSTSLNISLAERLNRILQDLIAEGGLSPSEIAKRRTSLARVLNSLHDIETLTPSVLKTAENMAGSLDNQVSKASKQDRTKRLRTHMETIISDPTTQAIDSDEMRRLLAEREALIARVNEEKKASLAYLMQMPTLNTIHTSQMPPVEERFLQVWEDADRMMEEKAANLRTATQATEQFEEVRTRLFNLLGDAQFLLKCSPGPVYDSKSTDGAPVSSYEAVAALSNKDAEQHDNIEDIAAYGPSRIHEQTTAIQAHLKSLEKGAADITKLRRAADLIAEQVGPEKSAELESIIDRLEKDMALTKSALEERLVALEMAKSRWVNIRDHAQQLEGSLESQENTLADLRSHIESTSLESCGDTSSVCDAYRKYLEKYAHYLQKLQSDATGLGVEIGNVDSTLAAMLTIERVDENGNIVTEVLENVDPEVTAAQKNLHALLLRQKGINNACHSLEQIITSTLVALEEYSKLSSSVEAYLNRVEAARGMEYTFSDLKDVMAVKEQLNALLTLRQAEIDSATWRMRELSPFLKKVPQTAAADAKLSQSLETADGWLSKQASYIDILNTDWCMWSNEMDKIAAELQQLADNVERVDTDAAVDTTTRRANQAARQLEQVQLLRARWRALRPQTETLLTLLSGSSKGSHLTMESTQHVVPQRYTKVGNQIRDVFSILQDINTKLEGELDAQDKFANDVERLVHMVSMADKRLTKVTGIWIPSAPTLLAHVTQPISQLHIDDSKPTRDSGSAAENTLDSCINLTEAVAELKSLFSEIIGPMHATLDSLLARVKQFDTEEATARDRLQYLLREISLLAIRTLKRQYVCEVSLTYEQNRTNWVSKLRGLRSLQEQLIQTGGTVEILTELPKTEEASKTLKTIPVDLSYQDDCVKWLKALNAVKVQILSYKLTADLPKIPDYFQAVEEDINFEPEYTPQELDTASIIAGIFFVTGRRDELLSATSSSREPFSFYVDVGRLISDCDRLKTGLMTHWNSLEIYCTNWLRLVKGSEELSSNTTEFLEKTFSLVKSAADLTDTRLDRPGNHKRLDEIITQLREWQKAFESPSEVENLADLPLVSCVLELQADGEKLIESAASRTLAVRALLDANRMVLVNASLRLCDIAYRLERLVKAYDSRETALVEVNNIVKEVEQEAGFRSVSNLAANLLGVEVSAEMLAADELVGVSNLKMEVSYKSDLESLLRMVSSSQDLSRLLARVSKARTYLRAHLPPKLMHLQQSSSAAICAFEAIMNEDNTKPSLERLAEDTMRNGIVTRCQCLSDIMDQAIKHLEEKHQEMTLIETNINHVCTWIDELLPRVQSATHLLSVSANESAIPEAVQFAETVEDPADLLDVFNAEREHYAKIIELTQLEVDSDGEILSSVFESQTKSTVTRFGDLVSAVSGMEDLWCAYLAQDKAVSQELSRESDNLKVLTDRLDKINLQSGPVLLLTASTKERTDAMELLAQSFEEAQQIRSDYIDMITRVEALSNRCFNRDALRMRLKRRKLLKDQMAEEAVNEQQVKVEDKAKEQSDSLSKNCANLSFRLASVDTLIKRCTEGIGKRMMKVQTDSANVWSSEFNALSEGVEKLKSFVELPLLLKPECREAIPTFFAERKHDIQKFQNCINNLESELSCAVSLHRIIQRLSHYEHGPVASSAGDEVYSRKNRAMLAALRQNLIEYAIHVGEMESLLLEAFTTTSRLEAALAETAMRLSVALIALEDSLDLPKCEISLTQFSSIKNDLDPIRSELRSLQSLSDHFHAIITAAISKGVSLISILGTNIKQAPPLLLESGSHFFAEIASFDKKFHWIVTTLDEANDHILALISSFKHYEHRVTEARTWLHQSEISLRSKSEDIDSTRSLDKEEVEMYLTLIQNLVLSFSDGKRLVDVMEAATAGLLSDASEVNRWVGSISSSLPQFREGLMKASQQLKEDLSKYLSLLNAAKEQAEVQLTKCSTFCDNCSRFIEWLTDCETKWNIPDVGETDNPVANEDMFLWEKQTLGATYKQRLTDIQVHESLLRELFRSTELDYATDLSSVDGSTPATHARLLDARKRLQWLQQCVTTRIASIEEDVKKTEEMEALLQAFRRSFESINRRFTTLEWEIVELSTWDKLKPVTSEPILEMLEEVMLQLPHRLQTLKELSQELEATIKTVADTPCPPHHTDEAKEMLVKLRNLQTCTEKYIKTCLILSTSYRTLSNDIDKFKTRISEKAYISELVTPDVCRLTDEEWFSLRNDVLVEQSVLWQIEEELQNENFESKFNVTQAAFDEFLSDITDVAQTSASQCSAVCQFKIKMEELREMFNNCKKTIADYQHGLEVQLSKGDLYHDELNMCQKLLNEIETDLEGILNSASLRSDIKTWTTDTQDLVCKVTAIERRLCDFQTKELEGLMVIAQSIEEFLPLAAQATQDRWSDLVNRAMNARGAAETALSAIQDAVDAFQTMINWIQEAEDRLNAIVNTPTGQPNRSPTETDESRFLVEEWSGLAEARALRLSKLTKLHSESVVRRKMVLSTTEELGKLKGVPPSKAEAAVIRGLELELADAYADLIDHCQTAVNGEQEFLRTTQAALEDANSALNATEKLSDRANSLLFRDDLGPSLDWQQTCFNDFISIEVATVRELIDRSKKWVAILPQPGSQLADTINLRLVEELQKIEGKVTERLEVLEKFLRSLSEISQRISAEEVWQCEFSTNMNPGFGNAPDTLGKKREMIQYFETQMGEIDDHIESVARLSNDLDRLTTNDGAAFVTPPELVSQLQNLRQSLALQRQIADSQRTRWFQVVDQHVSFIRDLFSMHRWIFSLAVEFMRCWSTFQDVCKSAPPNPDMITWIRGISIYTIGFHEISSEVKKLNGRFALVCAVGSGEVNTRIGTCLRDVEKFLKASEQLEESRQSLLDKSSLHVDEFVRNIQRFSQAAEAFGTSYNQILSASIEPTNFVLQTLLEDVESCLSLELNGLEKEKSTIQALAVEACSDKLNPPILEPLEEELGEGVKWEQKPITRSADPPENRVLDVNKLLGEMTEVKTSLVTSITSLYEAADALTVARKHQFQARKSCQDWLFEASKQLEAYKSFMLEHASSHTASLNQKVNSLEMQQKNLEVLLETHKENKCRFTHASEAEAELLNCRERFSQALKEECSRRKIVPNFAPVDDCLEATALNHGWENLVDEIQTLRSSMADHLAKYKEASEAVAWMVGWLRSLEKRIRMEDVPSGDNFRVTLFHRDQCLRPYLEEVEVIEKAMIAQQIVVTSWQNLNEEIHAKSPEFDEVERKISAFQSETDPVVQNFRFRLDASTEIAKNSLQRNSEGLDYLNQVHQNLILYNDWIRAIHQRVSVENTSIPRLLGHEADVALEEGQQHVSSLISAVEHFSTECQWAGDSVGPLSAARLLSNDLLSHLNVIWQSVRTEVQTVRQKHQSNAEALADYSSRLTVLAAWLSEKRELFEGIQGEVNHFRNSLVGAYSEELSNQTAQLPPVEAAIETIALYLKKKETLVSNTSALLKHLNVKNRDFDVLREKLQELTILKIEGLSQATSDTGELMEGYLDLQSRVSQLSDESKEILTLHQKLMGILTADQTWHDELKQSLLSSSNFFGDRYALNIETIRQKGDKRCADLKEACVRCLATSPSNLAPALLAATNSQLIEFSNLCDKIVTTHSLYVSILMAWEKLDTAAAEFDTSFQRLQEYLAEYEVPYFENPSGFQTKVDILSSTLDLINGVKNVDSSSSRLSLEALTLKNKYAQLFECSTQLKSILTEIPTKEDPSLAFTVAQRSNELKSLTNTLQQEIVTWKRMSNHLSDFLRESEELGKEADDFTKQIEAFVKEEGFCTSVVVVNDLIQRCELCMERHSTFTDTLKTIKEKLSSLIPHTNNSTILELQGVLTNHSTQYTSTQQVGRSLIKRLKERLDIDVKMKADLTLFGKALSEAEKTFVTLTTLGRLTPHISLPKPLSLSTIPNSEMSFNFANFSNAVLEYINKQRQSVVSHNEQVSRFQEELAERKKEIHDLINRNMLEDAESNLAKNDVKSRIEELLERVEQTKKDDSACEVFILESHQTIAKIIDELGSCIDTFVLMESDSRRVSDDFAANFETLLTNLNALSSRLSDDAPLLSPTKKIHTRLPTEDQEWKNYVSLYDLLLNEFSGLWRRVKHLKTILRDEFNELTRVADLRRQLADLQSTFVAKLPQISAYVQQTPTTLDVTSEEKVISQLNTHLALVKSSKADLQSAVTEYTSKATILLSSLTDTVKSYSLHRNRPVGMLVARVERQKDHFEDAARQASKLEKEITEEIVHWDEFLAQLRAFQQWLRTRDADLEAVSAAETFVEGTNGLRNLDETLQKDGSPMLDRIMACGCALRSLRSNLTVINHVTTWITDRYNVLLKEVSERRNNLKNTILAEEELRRKADYCSDLLDTHEAQLTKLCEKPFFASSAPSTIDGIEERVQKLHESLHQLEGSKSTQLVPLEKHVQTVKNQIKMCGLDQAEVNTVATKVSELWKRYNSLRESCTKVSAELEKLVKGGKAFYKLTEEMKSWVTEQKETFTGFDRDTTISDCHDIHELTDRLANRANAFHRFYMELSSTGERRLADCSSSATDILNIARSISMPLLQDGSSKAHSQETLIADLHKCFQSLYTQATKRKDEISSLLISLTAYDELFMSLHTWVSSITKEVAKEGAEDATKEMQLWSTPSSYLTIRSSHILSQLAQCHERAEQIGEKQAHLDILLSRSSKLLEEWGSSEATRFAAQKAGILSRRFVELTMQVKKQIEQNSMALRNIERLQAARDAYSVWEKDIRGKFARACQEENSTEVLTTTKRVAKSLDMGDVLLESCRQWALSVQSDALGSKAADPSLAQDLMTSYENLKSMISQKLENIEKHLAQQRAKQLAIASLSSWLEASEQRLQAIVSSIYTPPQIVMKSASFASVMAFYEQAVVTGLSELCSLQSECTNKVSVEDDSQLSSRFYAFKVRLAQCVGEVEERTKNLNAYREASELVSIRQKLTLERYFQTTGKGTAIPETAYQLADPPTAVLEAILSPYDAERRLTVLQGVYDELIIDSRQLLETMIESADRLVSTTMEQKTFLAEVISEQNEVVRAEQTKLERLTRKSIELLEGITEAWKVFTRTEEELSDWLMEMEQTATQPANKMETSVDERRRTLAEMQVYQSNLNKKAELIERHLNEAEHMSRRTPQFQATEKAKQLANRYFALMTSVQAQIDRCGGEVVELESLENLLGHMCAKVEDCRSLIKECWVEGRSNSHTELVRKQIMIKKMLKEVVDLKNSSQLEDLLSQTDRVKAFVSVSLGDDFSRRVNEISTFLEDSNCRLEQALTLVTSRLGTWENWSSLVKKLGDELEKIDSSFKGVLKEAKSPTSSNPDDVLKKRCEAIDRLQELYTSLVSKKPEFNDLKRLMKDADCEELDPLLYRQSNETHGARLKRSWEELFAFSNKVNTADQWLLSASVKLTALNNANPDGPKATEFLIRSCEAFATEVSHFVAGQLESLIAEGQDIEVSKKTKKKRQDKAESTGFVDVPKHFLNQLKAMKDEAESLVQVADAIKENLRAKAEEWESLLVIVESGEAYLKVSLTQWWSECVEQAEEDLPQGQYSMTSSLRQKMIQQPETVLDDIVNQIKELEKRRIQLENSSTKLTTPWTPVETPFTIQRRLQRAGVDESELTSGSLGVDGPQTSGSKLRKRMEKLQKAYKKEMQKMKAFSEKLNNWQSLWDQQLLCEAEIADWIQMKESEANSLFAGRGLDALDLSTSPLKKLHSELIAKREVIDEMAAWRQDLLGLPQQENDPINELNRKVDALVHRIRKRIKMHKSFVSQAQEASQVKAEVQSDLERMVQRLSRIMSPQVLKATALMTLLFVLENWPSSTISSIVWIPVAGSLEWLWYSPTSVLEQFSGPISPARTPLPISTSPSPPRLPIRPHRAGRGGLLGRPTPLINFKREAGLHLHRSFALSRFTDIRVDNESPSPTFASTASITPPLPLPSLLLGRSVSFHRRGGWRRWWSLQAHSFPDPGFLKKSRNSSSCADLMPSRETGQVLPSRASALRATSDIARRRRRKKMEQRRQMDQGASG</sequence>
<evidence type="ECO:0000256" key="2">
    <source>
        <dbReference type="SAM" id="MobiDB-lite"/>
    </source>
</evidence>
<dbReference type="InterPro" id="IPR018247">
    <property type="entry name" value="EF_Hand_1_Ca_BS"/>
</dbReference>
<dbReference type="InterPro" id="IPR000727">
    <property type="entry name" value="T_SNARE_dom"/>
</dbReference>
<dbReference type="InterPro" id="IPR057057">
    <property type="entry name" value="Spectrin_SYNE1"/>
</dbReference>
<organism evidence="6">
    <name type="scientific">Taenia asiatica</name>
    <name type="common">Asian tapeworm</name>
    <dbReference type="NCBI Taxonomy" id="60517"/>
    <lineage>
        <taxon>Eukaryota</taxon>
        <taxon>Metazoa</taxon>
        <taxon>Spiralia</taxon>
        <taxon>Lophotrochozoa</taxon>
        <taxon>Platyhelminthes</taxon>
        <taxon>Cestoda</taxon>
        <taxon>Eucestoda</taxon>
        <taxon>Cyclophyllidea</taxon>
        <taxon>Taeniidae</taxon>
        <taxon>Taenia</taxon>
    </lineage>
</organism>
<evidence type="ECO:0000313" key="4">
    <source>
        <dbReference type="EMBL" id="VDK31610.1"/>
    </source>
</evidence>
<feature type="coiled-coil region" evidence="1">
    <location>
        <begin position="524"/>
        <end position="571"/>
    </location>
</feature>
<evidence type="ECO:0000313" key="5">
    <source>
        <dbReference type="Proteomes" id="UP000282613"/>
    </source>
</evidence>
<evidence type="ECO:0000256" key="1">
    <source>
        <dbReference type="SAM" id="Coils"/>
    </source>
</evidence>
<dbReference type="OrthoDB" id="6281854at2759"/>
<feature type="coiled-coil region" evidence="1">
    <location>
        <begin position="1214"/>
        <end position="1241"/>
    </location>
</feature>
<dbReference type="PROSITE" id="PS00018">
    <property type="entry name" value="EF_HAND_1"/>
    <property type="match status" value="1"/>
</dbReference>
<proteinExistence type="predicted"/>
<feature type="region of interest" description="Disordered" evidence="2">
    <location>
        <begin position="6526"/>
        <end position="6545"/>
    </location>
</feature>
<accession>A0A0R3W0T8</accession>
<feature type="domain" description="T-SNARE coiled-coil homology" evidence="3">
    <location>
        <begin position="1530"/>
        <end position="1592"/>
    </location>
</feature>
<feature type="region of interest" description="Disordered" evidence="2">
    <location>
        <begin position="6765"/>
        <end position="6785"/>
    </location>
</feature>
<dbReference type="WBParaSite" id="TASK_0000330001-mRNA-1">
    <property type="protein sequence ID" value="TASK_0000330001-mRNA-1"/>
    <property type="gene ID" value="TASK_0000330001"/>
</dbReference>
<keyword evidence="1" id="KW-0175">Coiled coil</keyword>
<reference evidence="6" key="1">
    <citation type="submission" date="2016-04" db="UniProtKB">
        <authorList>
            <consortium name="WormBaseParasite"/>
        </authorList>
    </citation>
    <scope>IDENTIFICATION</scope>
</reference>
<dbReference type="PROSITE" id="PS50192">
    <property type="entry name" value="T_SNARE"/>
    <property type="match status" value="1"/>
</dbReference>
<protein>
    <submittedName>
        <fullName evidence="6">t-SNARE coiled-coil homology domain-containing protein</fullName>
    </submittedName>
</protein>
<gene>
    <name evidence="4" type="ORF">TASK_LOCUS3301</name>
</gene>
<keyword evidence="5" id="KW-1185">Reference proteome</keyword>
<evidence type="ECO:0000313" key="6">
    <source>
        <dbReference type="WBParaSite" id="TASK_0000330001-mRNA-1"/>
    </source>
</evidence>
<dbReference type="Pfam" id="PF25034">
    <property type="entry name" value="Spectrin_SYNE1"/>
    <property type="match status" value="1"/>
</dbReference>
<dbReference type="Proteomes" id="UP000282613">
    <property type="component" value="Unassembled WGS sequence"/>
</dbReference>
<dbReference type="Gene3D" id="1.20.58.60">
    <property type="match status" value="5"/>
</dbReference>
<dbReference type="EMBL" id="UYRS01018294">
    <property type="protein sequence ID" value="VDK31610.1"/>
    <property type="molecule type" value="Genomic_DNA"/>
</dbReference>
<evidence type="ECO:0000259" key="3">
    <source>
        <dbReference type="PROSITE" id="PS50192"/>
    </source>
</evidence>
<feature type="compositionally biased region" description="Polar residues" evidence="2">
    <location>
        <begin position="6527"/>
        <end position="6542"/>
    </location>
</feature>
<reference evidence="4 5" key="2">
    <citation type="submission" date="2018-11" db="EMBL/GenBank/DDBJ databases">
        <authorList>
            <consortium name="Pathogen Informatics"/>
        </authorList>
    </citation>
    <scope>NUCLEOTIDE SEQUENCE [LARGE SCALE GENOMIC DNA]</scope>
</reference>
<feature type="coiled-coil region" evidence="1">
    <location>
        <begin position="342"/>
        <end position="399"/>
    </location>
</feature>
<feature type="region of interest" description="Disordered" evidence="2">
    <location>
        <begin position="6874"/>
        <end position="6932"/>
    </location>
</feature>